<dbReference type="PRINTS" id="PR00111">
    <property type="entry name" value="ABHYDROLASE"/>
</dbReference>
<dbReference type="InterPro" id="IPR000073">
    <property type="entry name" value="AB_hydrolase_1"/>
</dbReference>
<dbReference type="GO" id="GO:0004301">
    <property type="term" value="F:epoxide hydrolase activity"/>
    <property type="evidence" value="ECO:0007669"/>
    <property type="project" value="TreeGrafter"/>
</dbReference>
<dbReference type="InterPro" id="IPR000639">
    <property type="entry name" value="Epox_hydrolase-like"/>
</dbReference>
<name>A0A927D6K6_9RHOB</name>
<dbReference type="EMBL" id="JACTAG010000001">
    <property type="protein sequence ID" value="MBD3664152.1"/>
    <property type="molecule type" value="Genomic_DNA"/>
</dbReference>
<dbReference type="AlphaFoldDB" id="A0A927D6K6"/>
<sequence length="299" mass="33667">MDILRTPDERFAKLPGYDFSANYLDDLPEAMGARVHYVDEGPRDAPLTFLCLHGQPAWSYLYRRMIPIFTQAGHRVVAPDMVGFGKSDKPADEDFFSFTYHRQVLLAVVERLDLRSFVLVCQDWGGILGLSFAEAIPNRLSGLLVMNTAMPVGETQGQGFADWRAYSRRTPDMDIGKLIHRGNPHLTPEEVDAYNAPYPDARYKAAVRRFPELVMTEPEMDGVEIMRCAAKFWRNDWDGPTFMAVGMQDPVFGGDHMERLRAQIRGCPPFMPVEQGGHFVQEFGAEIAEAALRNSFGGV</sequence>
<gene>
    <name evidence="2" type="ORF">H9Q16_09485</name>
</gene>
<comment type="caution">
    <text evidence="2">The sequence shown here is derived from an EMBL/GenBank/DDBJ whole genome shotgun (WGS) entry which is preliminary data.</text>
</comment>
<dbReference type="NCBIfam" id="NF002043">
    <property type="entry name" value="PRK00870.1"/>
    <property type="match status" value="1"/>
</dbReference>
<dbReference type="Gene3D" id="3.40.50.1820">
    <property type="entry name" value="alpha/beta hydrolase"/>
    <property type="match status" value="1"/>
</dbReference>
<organism evidence="2 3">
    <name type="scientific">Sulfitobacter aestuariivivens</name>
    <dbReference type="NCBI Taxonomy" id="2766981"/>
    <lineage>
        <taxon>Bacteria</taxon>
        <taxon>Pseudomonadati</taxon>
        <taxon>Pseudomonadota</taxon>
        <taxon>Alphaproteobacteria</taxon>
        <taxon>Rhodobacterales</taxon>
        <taxon>Roseobacteraceae</taxon>
        <taxon>Sulfitobacter</taxon>
    </lineage>
</organism>
<reference evidence="2" key="1">
    <citation type="submission" date="2020-08" db="EMBL/GenBank/DDBJ databases">
        <title>Sulfitobacter aestuariivivens sp. nov., isolated from a tidal flat.</title>
        <authorList>
            <person name="Park S."/>
            <person name="Yoon J.-H."/>
        </authorList>
    </citation>
    <scope>NUCLEOTIDE SEQUENCE</scope>
    <source>
        <strain evidence="2">TSTF-M16</strain>
    </source>
</reference>
<keyword evidence="3" id="KW-1185">Reference proteome</keyword>
<evidence type="ECO:0000259" key="1">
    <source>
        <dbReference type="Pfam" id="PF00561"/>
    </source>
</evidence>
<dbReference type="Proteomes" id="UP000635142">
    <property type="component" value="Unassembled WGS sequence"/>
</dbReference>
<accession>A0A927D6K6</accession>
<dbReference type="PANTHER" id="PTHR42977:SF1">
    <property type="entry name" value="BLR6576 PROTEIN"/>
    <property type="match status" value="1"/>
</dbReference>
<feature type="domain" description="AB hydrolase-1" evidence="1">
    <location>
        <begin position="49"/>
        <end position="169"/>
    </location>
</feature>
<dbReference type="InterPro" id="IPR051340">
    <property type="entry name" value="Haloalkane_dehalogenase"/>
</dbReference>
<protein>
    <submittedName>
        <fullName evidence="2">Alpha/beta fold hydrolase</fullName>
    </submittedName>
</protein>
<dbReference type="InterPro" id="IPR029058">
    <property type="entry name" value="AB_hydrolase_fold"/>
</dbReference>
<evidence type="ECO:0000313" key="2">
    <source>
        <dbReference type="EMBL" id="MBD3664152.1"/>
    </source>
</evidence>
<evidence type="ECO:0000313" key="3">
    <source>
        <dbReference type="Proteomes" id="UP000635142"/>
    </source>
</evidence>
<keyword evidence="2" id="KW-0378">Hydrolase</keyword>
<dbReference type="SUPFAM" id="SSF53474">
    <property type="entry name" value="alpha/beta-Hydrolases"/>
    <property type="match status" value="1"/>
</dbReference>
<dbReference type="PRINTS" id="PR00412">
    <property type="entry name" value="EPOXHYDRLASE"/>
</dbReference>
<dbReference type="Pfam" id="PF00561">
    <property type="entry name" value="Abhydrolase_1"/>
    <property type="match status" value="1"/>
</dbReference>
<proteinExistence type="predicted"/>
<dbReference type="PANTHER" id="PTHR42977">
    <property type="entry name" value="HYDROLASE-RELATED"/>
    <property type="match status" value="1"/>
</dbReference>
<dbReference type="RefSeq" id="WP_191075058.1">
    <property type="nucleotide sequence ID" value="NZ_JACTAG010000001.1"/>
</dbReference>